<dbReference type="GO" id="GO:0005524">
    <property type="term" value="F:ATP binding"/>
    <property type="evidence" value="ECO:0007669"/>
    <property type="project" value="UniProtKB-KW"/>
</dbReference>
<keyword evidence="3" id="KW-0597">Phosphoprotein</keyword>
<keyword evidence="5" id="KW-0418">Kinase</keyword>
<organism evidence="8 9">
    <name type="scientific">Cyclobacterium qasimii M12-11B</name>
    <dbReference type="NCBI Taxonomy" id="641524"/>
    <lineage>
        <taxon>Bacteria</taxon>
        <taxon>Pseudomonadati</taxon>
        <taxon>Bacteroidota</taxon>
        <taxon>Cytophagia</taxon>
        <taxon>Cytophagales</taxon>
        <taxon>Cyclobacteriaceae</taxon>
        <taxon>Cyclobacterium</taxon>
    </lineage>
</organism>
<gene>
    <name evidence="8" type="ORF">ADICYQ_3882</name>
</gene>
<dbReference type="AlphaFoldDB" id="S7VBR5"/>
<evidence type="ECO:0000313" key="8">
    <source>
        <dbReference type="EMBL" id="EPR67012.1"/>
    </source>
</evidence>
<feature type="transmembrane region" description="Helical" evidence="6">
    <location>
        <begin position="165"/>
        <end position="186"/>
    </location>
</feature>
<protein>
    <recommendedName>
        <fullName evidence="2">histidine kinase</fullName>
        <ecNumber evidence="2">2.7.13.3</ecNumber>
    </recommendedName>
</protein>
<reference evidence="8 9" key="1">
    <citation type="journal article" date="2013" name="Genome Announc.">
        <title>Draft Genome Sequence of Cyclobacterium qasimii Strain M12-11BT, Isolated from Arctic Marine Sediment.</title>
        <authorList>
            <person name="Shivaji S."/>
            <person name="Ara S."/>
            <person name="Singh A."/>
            <person name="Kumar Pinnaka A."/>
        </authorList>
    </citation>
    <scope>NUCLEOTIDE SEQUENCE [LARGE SCALE GENOMIC DNA]</scope>
    <source>
        <strain evidence="8 9">M12-11B</strain>
    </source>
</reference>
<comment type="catalytic activity">
    <reaction evidence="1">
        <text>ATP + protein L-histidine = ADP + protein N-phospho-L-histidine.</text>
        <dbReference type="EC" id="2.7.13.3"/>
    </reaction>
</comment>
<sequence>MWNKYVRFVKRTCLATEHKANPLNYWRDRLFISGLVYLLPFCMIALIPGLIMAYINNHTALFIFDSSAFLISAIAAFIPGIPLIIRKWAVFLIFYGTGASLIFFVGNFGPGLMYLLSVSVLMILFLPNKQAFVSFYLNLATCTLFSLLIYYKVIIHLPSLPNLELLHWVTVSANLIFLSGVFSFLIPKLFSRLENSLRDQYSLQQKLKKGTVKLKESLHEVESKNKELEHFTFVVSHDLQEPLRMISGFMGLLQKKYSAQLDEKANTYISYAVDGANRMRLLILDLSEYSRINKITDDPVLIAPEKILEDIKLTFQSEMFKKNAKITSGPLVKFLGYPSFFSLLIQNLISNSLKYSDPDRPPIIHFTMEEREKDYLFQIIDNGIGIDSNYFDKIFVLFQRLQNQYTGHGTGMGLAIVKKVTDILGGEIWVASEVGKGTVFTFTLPKHSTTN</sequence>
<dbReference type="InterPro" id="IPR004358">
    <property type="entry name" value="Sig_transdc_His_kin-like_C"/>
</dbReference>
<keyword evidence="8" id="KW-0067">ATP-binding</keyword>
<dbReference type="InterPro" id="IPR036890">
    <property type="entry name" value="HATPase_C_sf"/>
</dbReference>
<dbReference type="InterPro" id="IPR048437">
    <property type="entry name" value="MASE11"/>
</dbReference>
<evidence type="ECO:0000256" key="5">
    <source>
        <dbReference type="ARBA" id="ARBA00022777"/>
    </source>
</evidence>
<feature type="transmembrane region" description="Helical" evidence="6">
    <location>
        <begin position="35"/>
        <end position="55"/>
    </location>
</feature>
<dbReference type="PROSITE" id="PS50109">
    <property type="entry name" value="HIS_KIN"/>
    <property type="match status" value="1"/>
</dbReference>
<dbReference type="STRING" id="641524.ADICYQ_3882"/>
<dbReference type="PANTHER" id="PTHR43304:SF1">
    <property type="entry name" value="PAC DOMAIN-CONTAINING PROTEIN"/>
    <property type="match status" value="1"/>
</dbReference>
<evidence type="ECO:0000256" key="3">
    <source>
        <dbReference type="ARBA" id="ARBA00022553"/>
    </source>
</evidence>
<dbReference type="PRINTS" id="PR00344">
    <property type="entry name" value="BCTRLSENSOR"/>
</dbReference>
<feature type="transmembrane region" description="Helical" evidence="6">
    <location>
        <begin position="135"/>
        <end position="153"/>
    </location>
</feature>
<keyword evidence="8" id="KW-0547">Nucleotide-binding</keyword>
<evidence type="ECO:0000256" key="1">
    <source>
        <dbReference type="ARBA" id="ARBA00000085"/>
    </source>
</evidence>
<keyword evidence="4" id="KW-0808">Transferase</keyword>
<dbReference type="GO" id="GO:0000155">
    <property type="term" value="F:phosphorelay sensor kinase activity"/>
    <property type="evidence" value="ECO:0007669"/>
    <property type="project" value="InterPro"/>
</dbReference>
<comment type="caution">
    <text evidence="8">The sequence shown here is derived from an EMBL/GenBank/DDBJ whole genome shotgun (WGS) entry which is preliminary data.</text>
</comment>
<feature type="transmembrane region" description="Helical" evidence="6">
    <location>
        <begin position="88"/>
        <end position="105"/>
    </location>
</feature>
<dbReference type="EC" id="2.7.13.3" evidence="2"/>
<dbReference type="Gene3D" id="3.30.565.10">
    <property type="entry name" value="Histidine kinase-like ATPase, C-terminal domain"/>
    <property type="match status" value="1"/>
</dbReference>
<dbReference type="Pfam" id="PF02518">
    <property type="entry name" value="HATPase_c"/>
    <property type="match status" value="1"/>
</dbReference>
<feature type="transmembrane region" description="Helical" evidence="6">
    <location>
        <begin position="61"/>
        <end position="81"/>
    </location>
</feature>
<dbReference type="SUPFAM" id="SSF47384">
    <property type="entry name" value="Homodimeric domain of signal transducing histidine kinase"/>
    <property type="match status" value="1"/>
</dbReference>
<dbReference type="InterPro" id="IPR005467">
    <property type="entry name" value="His_kinase_dom"/>
</dbReference>
<evidence type="ECO:0000256" key="4">
    <source>
        <dbReference type="ARBA" id="ARBA00022679"/>
    </source>
</evidence>
<dbReference type="CDD" id="cd00082">
    <property type="entry name" value="HisKA"/>
    <property type="match status" value="1"/>
</dbReference>
<dbReference type="SUPFAM" id="SSF55874">
    <property type="entry name" value="ATPase domain of HSP90 chaperone/DNA topoisomerase II/histidine kinase"/>
    <property type="match status" value="1"/>
</dbReference>
<name>S7VBR5_9BACT</name>
<feature type="domain" description="Histidine kinase" evidence="7">
    <location>
        <begin position="234"/>
        <end position="448"/>
    </location>
</feature>
<dbReference type="Gene3D" id="1.10.287.130">
    <property type="match status" value="1"/>
</dbReference>
<dbReference type="SMART" id="SM00387">
    <property type="entry name" value="HATPase_c"/>
    <property type="match status" value="1"/>
</dbReference>
<dbReference type="Pfam" id="PF00512">
    <property type="entry name" value="HisKA"/>
    <property type="match status" value="1"/>
</dbReference>
<evidence type="ECO:0000259" key="7">
    <source>
        <dbReference type="PROSITE" id="PS50109"/>
    </source>
</evidence>
<evidence type="ECO:0000256" key="6">
    <source>
        <dbReference type="SAM" id="Phobius"/>
    </source>
</evidence>
<keyword evidence="6" id="KW-1133">Transmembrane helix</keyword>
<dbReference type="RefSeq" id="WP_020889761.1">
    <property type="nucleotide sequence ID" value="NZ_ATNM01000136.1"/>
</dbReference>
<evidence type="ECO:0000313" key="9">
    <source>
        <dbReference type="Proteomes" id="UP000014974"/>
    </source>
</evidence>
<dbReference type="PANTHER" id="PTHR43304">
    <property type="entry name" value="PHYTOCHROME-LIKE PROTEIN CPH1"/>
    <property type="match status" value="1"/>
</dbReference>
<evidence type="ECO:0000256" key="2">
    <source>
        <dbReference type="ARBA" id="ARBA00012438"/>
    </source>
</evidence>
<proteinExistence type="predicted"/>
<dbReference type="eggNOG" id="COG4251">
    <property type="taxonomic scope" value="Bacteria"/>
</dbReference>
<dbReference type="EMBL" id="ATNM01000136">
    <property type="protein sequence ID" value="EPR67012.1"/>
    <property type="molecule type" value="Genomic_DNA"/>
</dbReference>
<dbReference type="Proteomes" id="UP000014974">
    <property type="component" value="Unassembled WGS sequence"/>
</dbReference>
<keyword evidence="6" id="KW-0472">Membrane</keyword>
<dbReference type="InterPro" id="IPR036097">
    <property type="entry name" value="HisK_dim/P_sf"/>
</dbReference>
<dbReference type="Pfam" id="PF20969">
    <property type="entry name" value="MASE11"/>
    <property type="match status" value="1"/>
</dbReference>
<dbReference type="InterPro" id="IPR003594">
    <property type="entry name" value="HATPase_dom"/>
</dbReference>
<accession>S7VBR5</accession>
<dbReference type="InterPro" id="IPR052162">
    <property type="entry name" value="Sensor_kinase/Photoreceptor"/>
</dbReference>
<dbReference type="SMART" id="SM00388">
    <property type="entry name" value="HisKA"/>
    <property type="match status" value="1"/>
</dbReference>
<keyword evidence="6" id="KW-0812">Transmembrane</keyword>
<dbReference type="InterPro" id="IPR003661">
    <property type="entry name" value="HisK_dim/P_dom"/>
</dbReference>